<dbReference type="Pfam" id="PF03328">
    <property type="entry name" value="HpcH_HpaI"/>
    <property type="match status" value="1"/>
</dbReference>
<dbReference type="RefSeq" id="WP_205256565.1">
    <property type="nucleotide sequence ID" value="NZ_BAAAPV010000001.1"/>
</dbReference>
<dbReference type="InterPro" id="IPR015813">
    <property type="entry name" value="Pyrv/PenolPyrv_kinase-like_dom"/>
</dbReference>
<feature type="domain" description="HpcH/HpaI aldolase/citrate lyase" evidence="4">
    <location>
        <begin position="26"/>
        <end position="211"/>
    </location>
</feature>
<name>A0A938YJT4_9ACTN</name>
<proteinExistence type="inferred from homology"/>
<keyword evidence="6" id="KW-1185">Reference proteome</keyword>
<gene>
    <name evidence="5" type="ORF">JL107_08380</name>
</gene>
<evidence type="ECO:0000313" key="5">
    <source>
        <dbReference type="EMBL" id="MBM9476454.1"/>
    </source>
</evidence>
<protein>
    <recommendedName>
        <fullName evidence="4">HpcH/HpaI aldolase/citrate lyase domain-containing protein</fullName>
    </recommendedName>
</protein>
<comment type="similarity">
    <text evidence="1">Belongs to the HpcH/HpaI aldolase family.</text>
</comment>
<dbReference type="PANTHER" id="PTHR30502:SF0">
    <property type="entry name" value="PHOSPHOENOLPYRUVATE CARBOXYLASE FAMILY PROTEIN"/>
    <property type="match status" value="1"/>
</dbReference>
<dbReference type="GO" id="GO:0005737">
    <property type="term" value="C:cytoplasm"/>
    <property type="evidence" value="ECO:0007669"/>
    <property type="project" value="TreeGrafter"/>
</dbReference>
<dbReference type="PANTHER" id="PTHR30502">
    <property type="entry name" value="2-KETO-3-DEOXY-L-RHAMNONATE ALDOLASE"/>
    <property type="match status" value="1"/>
</dbReference>
<organism evidence="5 6">
    <name type="scientific">Nakamurella flavida</name>
    <dbReference type="NCBI Taxonomy" id="363630"/>
    <lineage>
        <taxon>Bacteria</taxon>
        <taxon>Bacillati</taxon>
        <taxon>Actinomycetota</taxon>
        <taxon>Actinomycetes</taxon>
        <taxon>Nakamurellales</taxon>
        <taxon>Nakamurellaceae</taxon>
        <taxon>Nakamurella</taxon>
    </lineage>
</organism>
<sequence length="252" mass="25547">MSRPNRLRDRLSGGGNATGLSCVLGDAQIAEEFTMAGYDYVYLDQQHGLIPAERLVSMLRALARGSATPLVRVAGNDPTLIGQALDAGAEGVIVPMVEDADAAARAAAACRYFPDGTRSWGPIRATHGLGGDPATVNGQVMCLVMIETAAGVADVDAIVSTPGVDGVYIGPADLSVSLGGAPTGIEAATDPALHDAVRSIRESCTRHGKVTAITGTPATRHADGFGMVTAGSDIGFIRASLAALAHTSGGPA</sequence>
<keyword evidence="2" id="KW-0479">Metal-binding</keyword>
<dbReference type="EMBL" id="JAERWL010000007">
    <property type="protein sequence ID" value="MBM9476454.1"/>
    <property type="molecule type" value="Genomic_DNA"/>
</dbReference>
<comment type="caution">
    <text evidence="5">The sequence shown here is derived from an EMBL/GenBank/DDBJ whole genome shotgun (WGS) entry which is preliminary data.</text>
</comment>
<accession>A0A938YJT4</accession>
<dbReference type="InterPro" id="IPR040442">
    <property type="entry name" value="Pyrv_kinase-like_dom_sf"/>
</dbReference>
<dbReference type="InterPro" id="IPR050251">
    <property type="entry name" value="HpcH-HpaI_aldolase"/>
</dbReference>
<dbReference type="SUPFAM" id="SSF51621">
    <property type="entry name" value="Phosphoenolpyruvate/pyruvate domain"/>
    <property type="match status" value="1"/>
</dbReference>
<dbReference type="GO" id="GO:0046872">
    <property type="term" value="F:metal ion binding"/>
    <property type="evidence" value="ECO:0007669"/>
    <property type="project" value="UniProtKB-KW"/>
</dbReference>
<dbReference type="Proteomes" id="UP000663801">
    <property type="component" value="Unassembled WGS sequence"/>
</dbReference>
<evidence type="ECO:0000256" key="1">
    <source>
        <dbReference type="ARBA" id="ARBA00005568"/>
    </source>
</evidence>
<dbReference type="InterPro" id="IPR005000">
    <property type="entry name" value="Aldolase/citrate-lyase_domain"/>
</dbReference>
<evidence type="ECO:0000256" key="3">
    <source>
        <dbReference type="ARBA" id="ARBA00023239"/>
    </source>
</evidence>
<dbReference type="GO" id="GO:0016832">
    <property type="term" value="F:aldehyde-lyase activity"/>
    <property type="evidence" value="ECO:0007669"/>
    <property type="project" value="TreeGrafter"/>
</dbReference>
<dbReference type="Gene3D" id="3.20.20.60">
    <property type="entry name" value="Phosphoenolpyruvate-binding domains"/>
    <property type="match status" value="1"/>
</dbReference>
<evidence type="ECO:0000256" key="2">
    <source>
        <dbReference type="ARBA" id="ARBA00022723"/>
    </source>
</evidence>
<keyword evidence="3" id="KW-0456">Lyase</keyword>
<evidence type="ECO:0000313" key="6">
    <source>
        <dbReference type="Proteomes" id="UP000663801"/>
    </source>
</evidence>
<dbReference type="AlphaFoldDB" id="A0A938YJT4"/>
<dbReference type="PROSITE" id="PS51257">
    <property type="entry name" value="PROKAR_LIPOPROTEIN"/>
    <property type="match status" value="1"/>
</dbReference>
<evidence type="ECO:0000259" key="4">
    <source>
        <dbReference type="Pfam" id="PF03328"/>
    </source>
</evidence>
<reference evidence="5" key="1">
    <citation type="submission" date="2021-01" db="EMBL/GenBank/DDBJ databases">
        <title>KCTC 19127 draft genome.</title>
        <authorList>
            <person name="An D."/>
        </authorList>
    </citation>
    <scope>NUCLEOTIDE SEQUENCE</scope>
    <source>
        <strain evidence="5">KCTC 19127</strain>
    </source>
</reference>